<accession>A0A1A9RUR3</accession>
<reference evidence="2" key="1">
    <citation type="submission" date="2016-05" db="EMBL/GenBank/DDBJ databases">
        <title>Draft genome of Corynebacterium afermentans subsp. afermentans LCDC 88199T.</title>
        <authorList>
            <person name="Bernier A.-M."/>
            <person name="Bernard K."/>
        </authorList>
    </citation>
    <scope>NUCLEOTIDE SEQUENCE [LARGE SCALE GENOMIC DNA]</scope>
    <source>
        <strain evidence="2">NML02-A-017</strain>
    </source>
</reference>
<gene>
    <name evidence="1" type="ORF">A7P95_10020</name>
</gene>
<protein>
    <submittedName>
        <fullName evidence="1">Uncharacterized protein</fullName>
    </submittedName>
</protein>
<dbReference type="AlphaFoldDB" id="A0A1A9RUR3"/>
<evidence type="ECO:0000313" key="1">
    <source>
        <dbReference type="EMBL" id="OAM26043.1"/>
    </source>
</evidence>
<name>A0A1A9RUR3_9NEIS</name>
<proteinExistence type="predicted"/>
<comment type="caution">
    <text evidence="1">The sequence shown here is derived from an EMBL/GenBank/DDBJ whole genome shotgun (WGS) entry which is preliminary data.</text>
</comment>
<sequence>MLNKSDVKAFCIRLAEEHPGWEYKANIFKNKTLKHSEIWIDPGWVLHLSAMPHVLVFNKSVTKIVRESFQGIHMPKWTTGMAILSPDAHNHAMIYQKLVHTLPVAEVYIHDFFKRGLDLVERYFSNPDEKEFLTNYPIYGEFPEPCSMYGYEGLGDCIARAVALDFEYVEHFINDDFPMIRAICETRRERVAQWLPIWKERAAETGSILPPKKQ</sequence>
<dbReference type="EMBL" id="LXSL01000032">
    <property type="protein sequence ID" value="OAM26043.1"/>
    <property type="molecule type" value="Genomic_DNA"/>
</dbReference>
<dbReference type="OrthoDB" id="7263421at2"/>
<dbReference type="Proteomes" id="UP000077885">
    <property type="component" value="Unassembled WGS sequence"/>
</dbReference>
<organism evidence="1 2">
    <name type="scientific">Eikenella longinqua</name>
    <dbReference type="NCBI Taxonomy" id="1795827"/>
    <lineage>
        <taxon>Bacteria</taxon>
        <taxon>Pseudomonadati</taxon>
        <taxon>Pseudomonadota</taxon>
        <taxon>Betaproteobacteria</taxon>
        <taxon>Neisseriales</taxon>
        <taxon>Neisseriaceae</taxon>
        <taxon>Eikenella</taxon>
    </lineage>
</organism>
<dbReference type="RefSeq" id="WP_067594839.1">
    <property type="nucleotide sequence ID" value="NZ_LXSL01000032.1"/>
</dbReference>
<evidence type="ECO:0000313" key="2">
    <source>
        <dbReference type="Proteomes" id="UP000077885"/>
    </source>
</evidence>
<keyword evidence="2" id="KW-1185">Reference proteome</keyword>